<dbReference type="InterPro" id="IPR053863">
    <property type="entry name" value="Glyoxy/Ble-like_N"/>
</dbReference>
<dbReference type="PROSITE" id="PS51819">
    <property type="entry name" value="VOC"/>
    <property type="match status" value="1"/>
</dbReference>
<dbReference type="EMBL" id="JAUSUT010000001">
    <property type="protein sequence ID" value="MDQ0379479.1"/>
    <property type="molecule type" value="Genomic_DNA"/>
</dbReference>
<name>A0ABU0EWG9_9PSEU</name>
<protein>
    <submittedName>
        <fullName evidence="2">Enzyme related to lactoylglutathione lyase</fullName>
    </submittedName>
</protein>
<organism evidence="2 3">
    <name type="scientific">Amycolatopsis thermophila</name>
    <dbReference type="NCBI Taxonomy" id="206084"/>
    <lineage>
        <taxon>Bacteria</taxon>
        <taxon>Bacillati</taxon>
        <taxon>Actinomycetota</taxon>
        <taxon>Actinomycetes</taxon>
        <taxon>Pseudonocardiales</taxon>
        <taxon>Pseudonocardiaceae</taxon>
        <taxon>Amycolatopsis</taxon>
    </lineage>
</organism>
<dbReference type="InterPro" id="IPR029068">
    <property type="entry name" value="Glyas_Bleomycin-R_OHBP_Dase"/>
</dbReference>
<dbReference type="Proteomes" id="UP001229651">
    <property type="component" value="Unassembled WGS sequence"/>
</dbReference>
<reference evidence="2 3" key="1">
    <citation type="submission" date="2023-07" db="EMBL/GenBank/DDBJ databases">
        <title>Sequencing the genomes of 1000 actinobacteria strains.</title>
        <authorList>
            <person name="Klenk H.-P."/>
        </authorList>
    </citation>
    <scope>NUCLEOTIDE SEQUENCE [LARGE SCALE GENOMIC DNA]</scope>
    <source>
        <strain evidence="2 3">DSM 45805</strain>
    </source>
</reference>
<gene>
    <name evidence="2" type="ORF">FB470_003473</name>
</gene>
<evidence type="ECO:0000313" key="3">
    <source>
        <dbReference type="Proteomes" id="UP001229651"/>
    </source>
</evidence>
<dbReference type="PANTHER" id="PTHR33993:SF2">
    <property type="entry name" value="VOC DOMAIN-CONTAINING PROTEIN"/>
    <property type="match status" value="1"/>
</dbReference>
<comment type="caution">
    <text evidence="2">The sequence shown here is derived from an EMBL/GenBank/DDBJ whole genome shotgun (WGS) entry which is preliminary data.</text>
</comment>
<dbReference type="PANTHER" id="PTHR33993">
    <property type="entry name" value="GLYOXALASE-RELATED"/>
    <property type="match status" value="1"/>
</dbReference>
<sequence>MTGRIVHFEIPFDDGERARGFYREAFGWDVSEMPEMNYTVASTGPATEQGMPSEPGFINGGMFARADAAPKSPVLTIDVTSIDAALDKIERLGGSKLVGRTEIPNMGFYAYFTDTEGNVLGLWESLPRS</sequence>
<dbReference type="SUPFAM" id="SSF54593">
    <property type="entry name" value="Glyoxalase/Bleomycin resistance protein/Dihydroxybiphenyl dioxygenase"/>
    <property type="match status" value="1"/>
</dbReference>
<dbReference type="RefSeq" id="WP_306992835.1">
    <property type="nucleotide sequence ID" value="NZ_JAUSUT010000001.1"/>
</dbReference>
<feature type="domain" description="VOC" evidence="1">
    <location>
        <begin position="4"/>
        <end position="125"/>
    </location>
</feature>
<keyword evidence="3" id="KW-1185">Reference proteome</keyword>
<dbReference type="CDD" id="cd07247">
    <property type="entry name" value="SgaA_N_like"/>
    <property type="match status" value="1"/>
</dbReference>
<proteinExistence type="predicted"/>
<keyword evidence="2" id="KW-0456">Lyase</keyword>
<dbReference type="Gene3D" id="3.10.180.10">
    <property type="entry name" value="2,3-Dihydroxybiphenyl 1,2-Dioxygenase, domain 1"/>
    <property type="match status" value="1"/>
</dbReference>
<evidence type="ECO:0000259" key="1">
    <source>
        <dbReference type="PROSITE" id="PS51819"/>
    </source>
</evidence>
<dbReference type="Pfam" id="PF22677">
    <property type="entry name" value="Ble-like_N"/>
    <property type="match status" value="1"/>
</dbReference>
<dbReference type="InterPro" id="IPR037523">
    <property type="entry name" value="VOC_core"/>
</dbReference>
<dbReference type="InterPro" id="IPR052164">
    <property type="entry name" value="Anthracycline_SecMetBiosynth"/>
</dbReference>
<evidence type="ECO:0000313" key="2">
    <source>
        <dbReference type="EMBL" id="MDQ0379479.1"/>
    </source>
</evidence>
<accession>A0ABU0EWG9</accession>
<dbReference type="GO" id="GO:0016829">
    <property type="term" value="F:lyase activity"/>
    <property type="evidence" value="ECO:0007669"/>
    <property type="project" value="UniProtKB-KW"/>
</dbReference>